<dbReference type="PROSITE" id="PS51094">
    <property type="entry name" value="PTS_EIIA_TYPE_2"/>
    <property type="match status" value="1"/>
</dbReference>
<dbReference type="OrthoDB" id="370976at2"/>
<dbReference type="PANTHER" id="PTHR47738">
    <property type="entry name" value="PTS SYSTEM FRUCTOSE-LIKE EIIA COMPONENT-RELATED"/>
    <property type="match status" value="1"/>
</dbReference>
<dbReference type="CDD" id="cd00211">
    <property type="entry name" value="PTS_IIA_fru"/>
    <property type="match status" value="1"/>
</dbReference>
<dbReference type="InterPro" id="IPR016152">
    <property type="entry name" value="PTrfase/Anion_transptr"/>
</dbReference>
<accession>A0A1Q2D4N8</accession>
<dbReference type="KEGG" id="vpi:BW732_02870"/>
<reference evidence="1 2" key="1">
    <citation type="journal article" date="2010" name="Int. J. Syst. Evol. Microbiol.">
        <title>Vagococcus penaei sp. nov., isolated from spoilage microbiota of cooked shrimp (Penaeus vannamei).</title>
        <authorList>
            <person name="Jaffres E."/>
            <person name="Prevost H."/>
            <person name="Rossero A."/>
            <person name="Joffraud J.J."/>
            <person name="Dousset X."/>
        </authorList>
    </citation>
    <scope>NUCLEOTIDE SEQUENCE [LARGE SCALE GENOMIC DNA]</scope>
    <source>
        <strain evidence="1 2">CD276</strain>
    </source>
</reference>
<sequence>MQVFNEKLIFLGENLVSQEDVFKFLTDKLFNKNLVKPEFFQKIVERERQFPTGLSINGFGVAIPHTDSIFVNKSQIAYVSLKEPVIFKEMGNSTTEIKVNQVFMLALKEAHEQLDILQKLIEMFQNEMHMTSLVTATSSQEVESVLMESGLIIK</sequence>
<protein>
    <submittedName>
        <fullName evidence="1">Uncharacterized protein</fullName>
    </submittedName>
</protein>
<dbReference type="InterPro" id="IPR002178">
    <property type="entry name" value="PTS_EIIA_type-2_dom"/>
</dbReference>
<dbReference type="STRING" id="633807.BW732_02870"/>
<dbReference type="InterPro" id="IPR051541">
    <property type="entry name" value="PTS_SugarTrans_NitroReg"/>
</dbReference>
<dbReference type="Gene3D" id="3.40.930.10">
    <property type="entry name" value="Mannitol-specific EII, Chain A"/>
    <property type="match status" value="1"/>
</dbReference>
<dbReference type="Pfam" id="PF00359">
    <property type="entry name" value="PTS_EIIA_2"/>
    <property type="match status" value="1"/>
</dbReference>
<dbReference type="PANTHER" id="PTHR47738:SF3">
    <property type="entry name" value="PHOSPHOTRANSFERASE SYSTEM MANNITOL_FRUCTOSE-SPECIFIC IIA DOMAIN CONTAINING PROTEIN"/>
    <property type="match status" value="1"/>
</dbReference>
<proteinExistence type="predicted"/>
<name>A0A1Q2D4N8_9ENTE</name>
<dbReference type="AlphaFoldDB" id="A0A1Q2D4N8"/>
<keyword evidence="2" id="KW-1185">Reference proteome</keyword>
<evidence type="ECO:0000313" key="1">
    <source>
        <dbReference type="EMBL" id="AQP53281.1"/>
    </source>
</evidence>
<dbReference type="Proteomes" id="UP000188246">
    <property type="component" value="Chromosome"/>
</dbReference>
<dbReference type="RefSeq" id="WP_077275375.1">
    <property type="nucleotide sequence ID" value="NZ_NGJV01000007.1"/>
</dbReference>
<evidence type="ECO:0000313" key="2">
    <source>
        <dbReference type="Proteomes" id="UP000188246"/>
    </source>
</evidence>
<dbReference type="EMBL" id="CP019609">
    <property type="protein sequence ID" value="AQP53281.1"/>
    <property type="molecule type" value="Genomic_DNA"/>
</dbReference>
<gene>
    <name evidence="1" type="ORF">BW732_02870</name>
</gene>
<organism evidence="1 2">
    <name type="scientific">Vagococcus penaei</name>
    <dbReference type="NCBI Taxonomy" id="633807"/>
    <lineage>
        <taxon>Bacteria</taxon>
        <taxon>Bacillati</taxon>
        <taxon>Bacillota</taxon>
        <taxon>Bacilli</taxon>
        <taxon>Lactobacillales</taxon>
        <taxon>Enterococcaceae</taxon>
        <taxon>Vagococcus</taxon>
    </lineage>
</organism>
<dbReference type="SUPFAM" id="SSF55804">
    <property type="entry name" value="Phoshotransferase/anion transport protein"/>
    <property type="match status" value="1"/>
</dbReference>